<feature type="non-terminal residue" evidence="2">
    <location>
        <position position="120"/>
    </location>
</feature>
<dbReference type="InterPro" id="IPR007569">
    <property type="entry name" value="DUF559"/>
</dbReference>
<gene>
    <name evidence="2" type="ORF">ABB27_16015</name>
</gene>
<evidence type="ECO:0000313" key="2">
    <source>
        <dbReference type="EMBL" id="KRG64975.1"/>
    </source>
</evidence>
<dbReference type="PANTHER" id="PTHR38590">
    <property type="entry name" value="BLL0828 PROTEIN"/>
    <property type="match status" value="1"/>
</dbReference>
<organism evidence="2 3">
    <name type="scientific">Stenotrophomonas terrae</name>
    <dbReference type="NCBI Taxonomy" id="405446"/>
    <lineage>
        <taxon>Bacteria</taxon>
        <taxon>Pseudomonadati</taxon>
        <taxon>Pseudomonadota</taxon>
        <taxon>Gammaproteobacteria</taxon>
        <taxon>Lysobacterales</taxon>
        <taxon>Lysobacteraceae</taxon>
        <taxon>Stenotrophomonas</taxon>
    </lineage>
</organism>
<dbReference type="OrthoDB" id="9798754at2"/>
<accession>A0A0R0C5H3</accession>
<feature type="domain" description="DUF559" evidence="1">
    <location>
        <begin position="3"/>
        <end position="109"/>
    </location>
</feature>
<dbReference type="SUPFAM" id="SSF52980">
    <property type="entry name" value="Restriction endonuclease-like"/>
    <property type="match status" value="1"/>
</dbReference>
<proteinExistence type="predicted"/>
<dbReference type="Proteomes" id="UP000051863">
    <property type="component" value="Unassembled WGS sequence"/>
</dbReference>
<dbReference type="InterPro" id="IPR047216">
    <property type="entry name" value="Endonuclease_DUF559_bact"/>
</dbReference>
<dbReference type="Gene3D" id="3.40.960.10">
    <property type="entry name" value="VSR Endonuclease"/>
    <property type="match status" value="1"/>
</dbReference>
<dbReference type="PANTHER" id="PTHR38590:SF1">
    <property type="entry name" value="BLL0828 PROTEIN"/>
    <property type="match status" value="1"/>
</dbReference>
<protein>
    <recommendedName>
        <fullName evidence="1">DUF559 domain-containing protein</fullName>
    </recommendedName>
</protein>
<dbReference type="RefSeq" id="WP_057629783.1">
    <property type="nucleotide sequence ID" value="NZ_LDJJ01000058.1"/>
</dbReference>
<evidence type="ECO:0000259" key="1">
    <source>
        <dbReference type="Pfam" id="PF04480"/>
    </source>
</evidence>
<sequence>MDKLRKRARALRNTPTDAEDRLWQQLRRRQLAGFRFRRQMPLGGYIADFVCLEARLIVELDGGQHLEQRAYDQRRTEVLQGLGFRVLRYWNDEVLLRMPAVLEDILRALVHGQKHPSQPS</sequence>
<evidence type="ECO:0000313" key="3">
    <source>
        <dbReference type="Proteomes" id="UP000051863"/>
    </source>
</evidence>
<name>A0A0R0C5H3_9GAMM</name>
<dbReference type="InterPro" id="IPR011335">
    <property type="entry name" value="Restrct_endonuc-II-like"/>
</dbReference>
<dbReference type="EMBL" id="LDJJ01000058">
    <property type="protein sequence ID" value="KRG64975.1"/>
    <property type="molecule type" value="Genomic_DNA"/>
</dbReference>
<keyword evidence="3" id="KW-1185">Reference proteome</keyword>
<dbReference type="AlphaFoldDB" id="A0A0R0C5H3"/>
<comment type="caution">
    <text evidence="2">The sequence shown here is derived from an EMBL/GenBank/DDBJ whole genome shotgun (WGS) entry which is preliminary data.</text>
</comment>
<dbReference type="Pfam" id="PF04480">
    <property type="entry name" value="DUF559"/>
    <property type="match status" value="1"/>
</dbReference>
<reference evidence="2 3" key="1">
    <citation type="submission" date="2015-05" db="EMBL/GenBank/DDBJ databases">
        <title>Genome sequencing and analysis of members of genus Stenotrophomonas.</title>
        <authorList>
            <person name="Patil P.P."/>
            <person name="Midha S."/>
            <person name="Patil P.B."/>
        </authorList>
    </citation>
    <scope>NUCLEOTIDE SEQUENCE [LARGE SCALE GENOMIC DNA]</scope>
    <source>
        <strain evidence="2 3">DSM 18941</strain>
    </source>
</reference>
<dbReference type="CDD" id="cd01038">
    <property type="entry name" value="Endonuclease_DUF559"/>
    <property type="match status" value="1"/>
</dbReference>